<dbReference type="AlphaFoldDB" id="A0A517YQI8"/>
<protein>
    <recommendedName>
        <fullName evidence="2">Ice-binding protein C-terminal domain-containing protein</fullName>
    </recommendedName>
</protein>
<dbReference type="EMBL" id="CP036425">
    <property type="protein sequence ID" value="QDU32488.1"/>
    <property type="molecule type" value="Genomic_DNA"/>
</dbReference>
<keyword evidence="1" id="KW-0732">Signal</keyword>
<evidence type="ECO:0000313" key="4">
    <source>
        <dbReference type="Proteomes" id="UP000317369"/>
    </source>
</evidence>
<accession>A0A517YQI8</accession>
<feature type="signal peptide" evidence="1">
    <location>
        <begin position="1"/>
        <end position="23"/>
    </location>
</feature>
<organism evidence="3 4">
    <name type="scientific">Poriferisphaera corsica</name>
    <dbReference type="NCBI Taxonomy" id="2528020"/>
    <lineage>
        <taxon>Bacteria</taxon>
        <taxon>Pseudomonadati</taxon>
        <taxon>Planctomycetota</taxon>
        <taxon>Phycisphaerae</taxon>
        <taxon>Phycisphaerales</taxon>
        <taxon>Phycisphaeraceae</taxon>
        <taxon>Poriferisphaera</taxon>
    </lineage>
</organism>
<sequence precursor="true">MRNVCKILGVVTISSLMISYASAATLGAGETIFVDVQSGRENPDGSVYDFGDYTGVIGGVHYNDVPMYIDDGGTDTLTTAYVGTIVDGMVTSTGTVTDVDLVTREDFLNQTVEVVNLDGTVTVTDNLLYANGSNQGVSDSTSWFTDTAAKDMWQASGWDNNADQNEQNSVEVAFTGLVAGALYDLKTFHATKFSHSTTGNSRDFRVIANGIEVLDNAANGALVEFDSIAADQNGEIVVSVKGGDFYPNGTRNYIYLNAMSLSGVLIPEPASLALLGLGGLAMLRRRS</sequence>
<proteinExistence type="predicted"/>
<evidence type="ECO:0000313" key="3">
    <source>
        <dbReference type="EMBL" id="QDU32488.1"/>
    </source>
</evidence>
<reference evidence="3 4" key="1">
    <citation type="submission" date="2019-02" db="EMBL/GenBank/DDBJ databases">
        <title>Deep-cultivation of Planctomycetes and their phenomic and genomic characterization uncovers novel biology.</title>
        <authorList>
            <person name="Wiegand S."/>
            <person name="Jogler M."/>
            <person name="Boedeker C."/>
            <person name="Pinto D."/>
            <person name="Vollmers J."/>
            <person name="Rivas-Marin E."/>
            <person name="Kohn T."/>
            <person name="Peeters S.H."/>
            <person name="Heuer A."/>
            <person name="Rast P."/>
            <person name="Oberbeckmann S."/>
            <person name="Bunk B."/>
            <person name="Jeske O."/>
            <person name="Meyerdierks A."/>
            <person name="Storesund J.E."/>
            <person name="Kallscheuer N."/>
            <person name="Luecker S."/>
            <person name="Lage O.M."/>
            <person name="Pohl T."/>
            <person name="Merkel B.J."/>
            <person name="Hornburger P."/>
            <person name="Mueller R.-W."/>
            <person name="Bruemmer F."/>
            <person name="Labrenz M."/>
            <person name="Spormann A.M."/>
            <person name="Op den Camp H."/>
            <person name="Overmann J."/>
            <person name="Amann R."/>
            <person name="Jetten M.S.M."/>
            <person name="Mascher T."/>
            <person name="Medema M.H."/>
            <person name="Devos D.P."/>
            <person name="Kaster A.-K."/>
            <person name="Ovreas L."/>
            <person name="Rohde M."/>
            <person name="Galperin M.Y."/>
            <person name="Jogler C."/>
        </authorList>
    </citation>
    <scope>NUCLEOTIDE SEQUENCE [LARGE SCALE GENOMIC DNA]</scope>
    <source>
        <strain evidence="3 4">KS4</strain>
    </source>
</reference>
<feature type="chain" id="PRO_5021845165" description="Ice-binding protein C-terminal domain-containing protein" evidence="1">
    <location>
        <begin position="24"/>
        <end position="287"/>
    </location>
</feature>
<gene>
    <name evidence="3" type="ORF">KS4_05200</name>
</gene>
<feature type="domain" description="Ice-binding protein C-terminal" evidence="2">
    <location>
        <begin position="266"/>
        <end position="286"/>
    </location>
</feature>
<evidence type="ECO:0000256" key="1">
    <source>
        <dbReference type="SAM" id="SignalP"/>
    </source>
</evidence>
<dbReference type="Pfam" id="PF07589">
    <property type="entry name" value="PEP-CTERM"/>
    <property type="match status" value="1"/>
</dbReference>
<dbReference type="Proteomes" id="UP000317369">
    <property type="component" value="Chromosome"/>
</dbReference>
<dbReference type="KEGG" id="pcor:KS4_05200"/>
<evidence type="ECO:0000259" key="2">
    <source>
        <dbReference type="Pfam" id="PF07589"/>
    </source>
</evidence>
<dbReference type="InterPro" id="IPR013424">
    <property type="entry name" value="Ice-binding_C"/>
</dbReference>
<dbReference type="NCBIfam" id="TIGR02595">
    <property type="entry name" value="PEP_CTERM"/>
    <property type="match status" value="1"/>
</dbReference>
<keyword evidence="4" id="KW-1185">Reference proteome</keyword>
<name>A0A517YQI8_9BACT</name>